<reference evidence="4" key="1">
    <citation type="journal article" date="2019" name="Int. J. Syst. Evol. Microbiol.">
        <title>The Global Catalogue of Microorganisms (GCM) 10K type strain sequencing project: providing services to taxonomists for standard genome sequencing and annotation.</title>
        <authorList>
            <consortium name="The Broad Institute Genomics Platform"/>
            <consortium name="The Broad Institute Genome Sequencing Center for Infectious Disease"/>
            <person name="Wu L."/>
            <person name="Ma J."/>
        </authorList>
    </citation>
    <scope>NUCLEOTIDE SEQUENCE [LARGE SCALE GENOMIC DNA]</scope>
    <source>
        <strain evidence="4">NBRC 111756</strain>
    </source>
</reference>
<dbReference type="Pfam" id="PF23368">
    <property type="entry name" value="DUF7092"/>
    <property type="match status" value="1"/>
</dbReference>
<dbReference type="Proteomes" id="UP001596422">
    <property type="component" value="Unassembled WGS sequence"/>
</dbReference>
<feature type="region of interest" description="Disordered" evidence="1">
    <location>
        <begin position="1"/>
        <end position="20"/>
    </location>
</feature>
<proteinExistence type="predicted"/>
<dbReference type="InterPro" id="IPR055518">
    <property type="entry name" value="DUF7092"/>
</dbReference>
<feature type="domain" description="DUF7092" evidence="2">
    <location>
        <begin position="3"/>
        <end position="52"/>
    </location>
</feature>
<gene>
    <name evidence="3" type="ORF">ACFQDL_09845</name>
</gene>
<sequence length="72" mass="7495">MQIEGFIYDGDSSARQPGTLEVDDSGRILLPDGTRLDWRALHCSEAVGSAPVISPCQTGAASRPATTASSTC</sequence>
<protein>
    <recommendedName>
        <fullName evidence="2">DUF7092 domain-containing protein</fullName>
    </recommendedName>
</protein>
<organism evidence="3 4">
    <name type="scientific">Marinobacterium aestuariivivens</name>
    <dbReference type="NCBI Taxonomy" id="1698799"/>
    <lineage>
        <taxon>Bacteria</taxon>
        <taxon>Pseudomonadati</taxon>
        <taxon>Pseudomonadota</taxon>
        <taxon>Gammaproteobacteria</taxon>
        <taxon>Oceanospirillales</taxon>
        <taxon>Oceanospirillaceae</taxon>
        <taxon>Marinobacterium</taxon>
    </lineage>
</organism>
<name>A0ABW1ZYQ8_9GAMM</name>
<evidence type="ECO:0000313" key="4">
    <source>
        <dbReference type="Proteomes" id="UP001596422"/>
    </source>
</evidence>
<evidence type="ECO:0000313" key="3">
    <source>
        <dbReference type="EMBL" id="MFC6670350.1"/>
    </source>
</evidence>
<comment type="caution">
    <text evidence="3">The sequence shown here is derived from an EMBL/GenBank/DDBJ whole genome shotgun (WGS) entry which is preliminary data.</text>
</comment>
<accession>A0ABW1ZYQ8</accession>
<keyword evidence="4" id="KW-1185">Reference proteome</keyword>
<evidence type="ECO:0000259" key="2">
    <source>
        <dbReference type="Pfam" id="PF23368"/>
    </source>
</evidence>
<evidence type="ECO:0000256" key="1">
    <source>
        <dbReference type="SAM" id="MobiDB-lite"/>
    </source>
</evidence>
<dbReference type="EMBL" id="JBHSWE010000001">
    <property type="protein sequence ID" value="MFC6670350.1"/>
    <property type="molecule type" value="Genomic_DNA"/>
</dbReference>
<dbReference type="RefSeq" id="WP_379908854.1">
    <property type="nucleotide sequence ID" value="NZ_JBHSWE010000001.1"/>
</dbReference>